<feature type="transmembrane region" description="Helical" evidence="1">
    <location>
        <begin position="237"/>
        <end position="256"/>
    </location>
</feature>
<protein>
    <submittedName>
        <fullName evidence="3">Protein lifeguard 2</fullName>
    </submittedName>
</protein>
<evidence type="ECO:0000256" key="1">
    <source>
        <dbReference type="SAM" id="Phobius"/>
    </source>
</evidence>
<evidence type="ECO:0000313" key="3">
    <source>
        <dbReference type="RefSeq" id="XP_065720682.2"/>
    </source>
</evidence>
<keyword evidence="2" id="KW-1185">Reference proteome</keyword>
<feature type="transmembrane region" description="Helical" evidence="1">
    <location>
        <begin position="171"/>
        <end position="194"/>
    </location>
</feature>
<keyword evidence="1" id="KW-0812">Transmembrane</keyword>
<feature type="transmembrane region" description="Helical" evidence="1">
    <location>
        <begin position="47"/>
        <end position="72"/>
    </location>
</feature>
<accession>A0AB40DB58</accession>
<feature type="transmembrane region" description="Helical" evidence="1">
    <location>
        <begin position="84"/>
        <end position="103"/>
    </location>
</feature>
<dbReference type="Proteomes" id="UP001652628">
    <property type="component" value="Chromosome 3"/>
</dbReference>
<gene>
    <name evidence="3" type="primary">LOC108005895</name>
</gene>
<evidence type="ECO:0000313" key="2">
    <source>
        <dbReference type="Proteomes" id="UP001652628"/>
    </source>
</evidence>
<keyword evidence="1" id="KW-0472">Membrane</keyword>
<sequence length="267" mass="30435">MKLRPTVSQDSGVPKSNYLSAAAMFEANVIVWPFFNTESVEDRRKYIIKVFLEFAVFVLIGFVHWILMLTLLQDWFFDLVKDHTSALLLAFVVGIFLLLLFAISKPLRKMSCVNWLITFIIVECLVVSLSVLVISSGILYMLAGFLIVAVVTVFCCFIAALMPYDLTGTGLYLYMLATGAYMLSLYSLVIYAVLEVTWGFYLFATFIACLVIVFLMYHVQCIMGGRRASSSLFDDKFAALLLFHEFVGLFVLTLYWRPIMQRLQLKQ</sequence>
<feature type="transmembrane region" description="Helical" evidence="1">
    <location>
        <begin position="200"/>
        <end position="217"/>
    </location>
</feature>
<dbReference type="RefSeq" id="XP_065720682.2">
    <property type="nucleotide sequence ID" value="XM_065864610.2"/>
</dbReference>
<proteinExistence type="predicted"/>
<name>A0AB40DB58_DROSZ</name>
<reference evidence="3" key="1">
    <citation type="submission" date="2025-08" db="UniProtKB">
        <authorList>
            <consortium name="RefSeq"/>
        </authorList>
    </citation>
    <scope>IDENTIFICATION</scope>
</reference>
<keyword evidence="1" id="KW-1133">Transmembrane helix</keyword>
<dbReference type="AlphaFoldDB" id="A0AB40DB58"/>
<feature type="transmembrane region" description="Helical" evidence="1">
    <location>
        <begin position="140"/>
        <end position="164"/>
    </location>
</feature>
<dbReference type="GeneID" id="108005895"/>
<organism evidence="2 3">
    <name type="scientific">Drosophila suzukii</name>
    <name type="common">Spotted-wing drosophila fruit fly</name>
    <dbReference type="NCBI Taxonomy" id="28584"/>
    <lineage>
        <taxon>Eukaryota</taxon>
        <taxon>Metazoa</taxon>
        <taxon>Ecdysozoa</taxon>
        <taxon>Arthropoda</taxon>
        <taxon>Hexapoda</taxon>
        <taxon>Insecta</taxon>
        <taxon>Pterygota</taxon>
        <taxon>Neoptera</taxon>
        <taxon>Endopterygota</taxon>
        <taxon>Diptera</taxon>
        <taxon>Brachycera</taxon>
        <taxon>Muscomorpha</taxon>
        <taxon>Ephydroidea</taxon>
        <taxon>Drosophilidae</taxon>
        <taxon>Drosophila</taxon>
        <taxon>Sophophora</taxon>
    </lineage>
</organism>
<feature type="transmembrane region" description="Helical" evidence="1">
    <location>
        <begin position="115"/>
        <end position="134"/>
    </location>
</feature>